<dbReference type="GO" id="GO:0005789">
    <property type="term" value="C:endoplasmic reticulum membrane"/>
    <property type="evidence" value="ECO:0007669"/>
    <property type="project" value="TreeGrafter"/>
</dbReference>
<dbReference type="EMBL" id="ML975182">
    <property type="protein sequence ID" value="KAF1808542.1"/>
    <property type="molecule type" value="Genomic_DNA"/>
</dbReference>
<feature type="compositionally biased region" description="Low complexity" evidence="9">
    <location>
        <begin position="7"/>
        <end position="24"/>
    </location>
</feature>
<dbReference type="GO" id="GO:0015926">
    <property type="term" value="F:glucosidase activity"/>
    <property type="evidence" value="ECO:0007669"/>
    <property type="project" value="TreeGrafter"/>
</dbReference>
<keyword evidence="4" id="KW-0735">Signal-anchor</keyword>
<dbReference type="PROSITE" id="PS51762">
    <property type="entry name" value="GH16_2"/>
    <property type="match status" value="1"/>
</dbReference>
<dbReference type="Gene3D" id="2.60.120.200">
    <property type="match status" value="1"/>
</dbReference>
<reference evidence="14" key="2">
    <citation type="submission" date="2020-04" db="EMBL/GenBank/DDBJ databases">
        <authorList>
            <consortium name="NCBI Genome Project"/>
        </authorList>
    </citation>
    <scope>NUCLEOTIDE SEQUENCE</scope>
    <source>
        <strain evidence="14">CBS 781.70</strain>
    </source>
</reference>
<name>A0A6G1FS91_9PEZI</name>
<evidence type="ECO:0000256" key="5">
    <source>
        <dbReference type="ARBA" id="ARBA00022989"/>
    </source>
</evidence>
<feature type="region of interest" description="Disordered" evidence="9">
    <location>
        <begin position="1"/>
        <end position="51"/>
    </location>
</feature>
<evidence type="ECO:0000256" key="8">
    <source>
        <dbReference type="ARBA" id="ARBA00023316"/>
    </source>
</evidence>
<dbReference type="InterPro" id="IPR000757">
    <property type="entry name" value="Beta-glucanase-like"/>
</dbReference>
<keyword evidence="7" id="KW-0325">Glycoprotein</keyword>
<feature type="compositionally biased region" description="Basic and acidic residues" evidence="9">
    <location>
        <begin position="33"/>
        <end position="42"/>
    </location>
</feature>
<evidence type="ECO:0000313" key="12">
    <source>
        <dbReference type="EMBL" id="KAF1808542.1"/>
    </source>
</evidence>
<dbReference type="CDD" id="cd02180">
    <property type="entry name" value="GH16_fungal_KRE6_glucanase"/>
    <property type="match status" value="1"/>
</dbReference>
<reference evidence="14" key="3">
    <citation type="submission" date="2025-04" db="UniProtKB">
        <authorList>
            <consortium name="RefSeq"/>
        </authorList>
    </citation>
    <scope>IDENTIFICATION</scope>
    <source>
        <strain evidence="14">CBS 781.70</strain>
    </source>
</reference>
<dbReference type="InterPro" id="IPR013320">
    <property type="entry name" value="ConA-like_dom_sf"/>
</dbReference>
<dbReference type="SUPFAM" id="SSF49899">
    <property type="entry name" value="Concanavalin A-like lectins/glucanases"/>
    <property type="match status" value="1"/>
</dbReference>
<evidence type="ECO:0000313" key="13">
    <source>
        <dbReference type="Proteomes" id="UP000504638"/>
    </source>
</evidence>
<comment type="subcellular location">
    <subcellularLocation>
        <location evidence="1">Membrane</location>
        <topology evidence="1">Single-pass type II membrane protein</topology>
    </subcellularLocation>
</comment>
<evidence type="ECO:0000256" key="1">
    <source>
        <dbReference type="ARBA" id="ARBA00004606"/>
    </source>
</evidence>
<feature type="domain" description="GH16" evidence="11">
    <location>
        <begin position="152"/>
        <end position="516"/>
    </location>
</feature>
<keyword evidence="5 10" id="KW-1133">Transmembrane helix</keyword>
<keyword evidence="8" id="KW-0961">Cell wall biogenesis/degradation</keyword>
<dbReference type="AlphaFoldDB" id="A0A6G1FS91"/>
<dbReference type="PANTHER" id="PTHR31361:SF1">
    <property type="entry name" value="BETA-GLUCAN SYNTHESIS-ASSOCIATED PROTEIN KRE6-RELATED"/>
    <property type="match status" value="1"/>
</dbReference>
<dbReference type="GO" id="GO:0031505">
    <property type="term" value="P:fungal-type cell wall organization"/>
    <property type="evidence" value="ECO:0007669"/>
    <property type="project" value="TreeGrafter"/>
</dbReference>
<evidence type="ECO:0000256" key="3">
    <source>
        <dbReference type="ARBA" id="ARBA00022692"/>
    </source>
</evidence>
<reference evidence="12 14" key="1">
    <citation type="submission" date="2020-01" db="EMBL/GenBank/DDBJ databases">
        <authorList>
            <consortium name="DOE Joint Genome Institute"/>
            <person name="Haridas S."/>
            <person name="Albert R."/>
            <person name="Binder M."/>
            <person name="Bloem J."/>
            <person name="Labutti K."/>
            <person name="Salamov A."/>
            <person name="Andreopoulos B."/>
            <person name="Baker S.E."/>
            <person name="Barry K."/>
            <person name="Bills G."/>
            <person name="Bluhm B.H."/>
            <person name="Cannon C."/>
            <person name="Castanera R."/>
            <person name="Culley D.E."/>
            <person name="Daum C."/>
            <person name="Ezra D."/>
            <person name="Gonzalez J.B."/>
            <person name="Henrissat B."/>
            <person name="Kuo A."/>
            <person name="Liang C."/>
            <person name="Lipzen A."/>
            <person name="Lutzoni F."/>
            <person name="Magnuson J."/>
            <person name="Mondo S."/>
            <person name="Nolan M."/>
            <person name="Ohm R."/>
            <person name="Pangilinan J."/>
            <person name="Park H.-J."/>
            <person name="Ramirez L."/>
            <person name="Alfaro M."/>
            <person name="Sun H."/>
            <person name="Tritt A."/>
            <person name="Yoshinaga Y."/>
            <person name="Zwiers L.-H."/>
            <person name="Turgeon B.G."/>
            <person name="Goodwin S.B."/>
            <person name="Spatafora J.W."/>
            <person name="Crous P.W."/>
            <person name="Grigoriev I.V."/>
        </authorList>
    </citation>
    <scope>NUCLEOTIDE SEQUENCE</scope>
    <source>
        <strain evidence="12 14">CBS 781.70</strain>
    </source>
</reference>
<dbReference type="RefSeq" id="XP_033530173.1">
    <property type="nucleotide sequence ID" value="XM_033676807.1"/>
</dbReference>
<evidence type="ECO:0000256" key="6">
    <source>
        <dbReference type="ARBA" id="ARBA00023136"/>
    </source>
</evidence>
<evidence type="ECO:0000259" key="11">
    <source>
        <dbReference type="PROSITE" id="PS51762"/>
    </source>
</evidence>
<dbReference type="PANTHER" id="PTHR31361">
    <property type="entry name" value="BETA-GLUCAN SYNTHESIS-ASSOCIATED PROTEIN KRE6-RELATED"/>
    <property type="match status" value="1"/>
</dbReference>
<sequence>MHPPSPLSASRRSSWSSEASSDSRMNPFASPYDDSRAPSRADSEDEGLNTQTVSEKFNIQPSAGLLLYPEDVEKDDYLHNPGPEDENRECNIFTRRGFVNIGGLALITLGILFLFIGYPILTFVRSALELKDDGCTNNPMCLDVGDVPKMKNIRTGLIDPDTPDSVKTRTTAKGVKQNLVFSDEFNVDGRTFYEGDDAYWTAVDIWYGVTRDLEWYDPDAATTKDGTLNIQFDAFQNHGLNYRSAMLQSWNQFCFTGGTLEASISLPGRGDTIGFWPGFWAMGNLGRPGYASSTEGMWPFSYHDECDAGITANQSQVDGLSSLPGMKLPACPCKGEDHPNPGKSRSAPEIDVIEASVSFLNTGEGVGSVSQSLQVAPFDIFWQPDYDYTEIYDHRVTEVNGYAGGVYQQAISGVSNLNNDWYDGKSYQSYAFEYDPGAEGYVTWYIGDQKTWTVDSKAVRQNGNVGQRPIPTEPLAMVINFGMSEGFASLNLTGLATLMPATMRVDYVRIYQDEGKESTTCDPPGYPTTQYIEDHPISYRNPNITMWEDTGYGWPKNSLVHGCS</sequence>
<dbReference type="GO" id="GO:0005886">
    <property type="term" value="C:plasma membrane"/>
    <property type="evidence" value="ECO:0007669"/>
    <property type="project" value="TreeGrafter"/>
</dbReference>
<keyword evidence="13" id="KW-1185">Reference proteome</keyword>
<dbReference type="OrthoDB" id="412647at2759"/>
<comment type="similarity">
    <text evidence="2">Belongs to the SKN1/KRE6 family.</text>
</comment>
<protein>
    <submittedName>
        <fullName evidence="12 14">Beta-glucan synthesis-associated protein SKN1</fullName>
    </submittedName>
</protein>
<evidence type="ECO:0000256" key="7">
    <source>
        <dbReference type="ARBA" id="ARBA00023180"/>
    </source>
</evidence>
<evidence type="ECO:0000313" key="14">
    <source>
        <dbReference type="RefSeq" id="XP_033530173.1"/>
    </source>
</evidence>
<evidence type="ECO:0000256" key="2">
    <source>
        <dbReference type="ARBA" id="ARBA00010962"/>
    </source>
</evidence>
<evidence type="ECO:0000256" key="4">
    <source>
        <dbReference type="ARBA" id="ARBA00022968"/>
    </source>
</evidence>
<proteinExistence type="inferred from homology"/>
<dbReference type="Proteomes" id="UP000504638">
    <property type="component" value="Unplaced"/>
</dbReference>
<dbReference type="GO" id="GO:0006078">
    <property type="term" value="P:(1-&gt;6)-beta-D-glucan biosynthetic process"/>
    <property type="evidence" value="ECO:0007669"/>
    <property type="project" value="TreeGrafter"/>
</dbReference>
<feature type="transmembrane region" description="Helical" evidence="10">
    <location>
        <begin position="98"/>
        <end position="121"/>
    </location>
</feature>
<dbReference type="GeneID" id="54417377"/>
<keyword evidence="6 10" id="KW-0472">Membrane</keyword>
<gene>
    <name evidence="12 14" type="ORF">P152DRAFT_405189</name>
</gene>
<accession>A0A6G1FS91</accession>
<evidence type="ECO:0000256" key="10">
    <source>
        <dbReference type="SAM" id="Phobius"/>
    </source>
</evidence>
<evidence type="ECO:0000256" key="9">
    <source>
        <dbReference type="SAM" id="MobiDB-lite"/>
    </source>
</evidence>
<dbReference type="InterPro" id="IPR005629">
    <property type="entry name" value="Skn1/Kre6/Sbg1"/>
</dbReference>
<organism evidence="12">
    <name type="scientific">Eremomyces bilateralis CBS 781.70</name>
    <dbReference type="NCBI Taxonomy" id="1392243"/>
    <lineage>
        <taxon>Eukaryota</taxon>
        <taxon>Fungi</taxon>
        <taxon>Dikarya</taxon>
        <taxon>Ascomycota</taxon>
        <taxon>Pezizomycotina</taxon>
        <taxon>Dothideomycetes</taxon>
        <taxon>Dothideomycetes incertae sedis</taxon>
        <taxon>Eremomycetales</taxon>
        <taxon>Eremomycetaceae</taxon>
        <taxon>Eremomyces</taxon>
    </lineage>
</organism>
<keyword evidence="3 10" id="KW-0812">Transmembrane</keyword>
<dbReference type="Pfam" id="PF03935">
    <property type="entry name" value="SKN1_KRE6_Sbg1"/>
    <property type="match status" value="1"/>
</dbReference>